<feature type="transmembrane region" description="Helical" evidence="1">
    <location>
        <begin position="540"/>
        <end position="565"/>
    </location>
</feature>
<sequence>MKKLLLLLFFISTTCFSQDIEYKVYSYSEFFNLIANEKDSVFRLSNALIKIDYQTDSISAIRNESYEMRNVPFRKDTLVIDIPIYLDNVHFENPIFRRSGEVGFGYLSLIHFKEKVEVRNTAAFNVSNCRFDKPFKISGSGFVCSELVTVENRYNIKDRISFEDSYFKEGFVLFFNCNFQDEIVKTIVSLGKNTFHPNPETKETISINGNQFGMFDLYLNNFKENALASISSTTGDFGLFENDFNTNVVALEWNSSEAELFLVRNIFNNHVFISSPKSTTSTIDLAQFSKGIIPLDAYTAYLWFEIQNEGTNKKFTPEDYYLNDSLINEFLTKQVIENEEYYNFHMGGLGAFFDFFKKGYNNKAANQFYLQLKDLETERLKYEYQKNRTFDSFFKYQINKFLKVFSDYGTNPAKAVTFSLYVILFFALIYLFFPNSWDKHGKNRIMNRYRFFTKYMNQDAGMHDVYLEEQQKELLEAEDFKVYMQNAEKYIPGFFIATAMPLYKWAVSGTRLSASLLKHVDIMKGTWQDLPPHQRFWKSVLLIGAFITAVLYDLLIKILNAIMLSINTFTTLGFGEIPIKGLPRYLAIIQGFIGWFMLTIFSVSLISQLLN</sequence>
<keyword evidence="1" id="KW-1133">Transmembrane helix</keyword>
<dbReference type="RefSeq" id="WP_377904485.1">
    <property type="nucleotide sequence ID" value="NZ_JBHRZS010000006.1"/>
</dbReference>
<accession>A0ABV8AQ77</accession>
<comment type="caution">
    <text evidence="4">The sequence shown here is derived from an EMBL/GenBank/DDBJ whole genome shotgun (WGS) entry which is preliminary data.</text>
</comment>
<protein>
    <submittedName>
        <fullName evidence="4">Ion channel</fullName>
    </submittedName>
</protein>
<dbReference type="InterPro" id="IPR013099">
    <property type="entry name" value="K_chnl_dom"/>
</dbReference>
<evidence type="ECO:0000313" key="4">
    <source>
        <dbReference type="EMBL" id="MFC3879760.1"/>
    </source>
</evidence>
<feature type="transmembrane region" description="Helical" evidence="1">
    <location>
        <begin position="585"/>
        <end position="606"/>
    </location>
</feature>
<feature type="signal peptide" evidence="2">
    <location>
        <begin position="1"/>
        <end position="17"/>
    </location>
</feature>
<feature type="domain" description="Potassium channel" evidence="3">
    <location>
        <begin position="542"/>
        <end position="607"/>
    </location>
</feature>
<evidence type="ECO:0000256" key="2">
    <source>
        <dbReference type="SAM" id="SignalP"/>
    </source>
</evidence>
<name>A0ABV8AQ77_9BACT</name>
<evidence type="ECO:0000256" key="1">
    <source>
        <dbReference type="SAM" id="Phobius"/>
    </source>
</evidence>
<evidence type="ECO:0000259" key="3">
    <source>
        <dbReference type="Pfam" id="PF07885"/>
    </source>
</evidence>
<reference evidence="5" key="1">
    <citation type="journal article" date="2019" name="Int. J. Syst. Evol. Microbiol.">
        <title>The Global Catalogue of Microorganisms (GCM) 10K type strain sequencing project: providing services to taxonomists for standard genome sequencing and annotation.</title>
        <authorList>
            <consortium name="The Broad Institute Genomics Platform"/>
            <consortium name="The Broad Institute Genome Sequencing Center for Infectious Disease"/>
            <person name="Wu L."/>
            <person name="Ma J."/>
        </authorList>
    </citation>
    <scope>NUCLEOTIDE SEQUENCE [LARGE SCALE GENOMIC DNA]</scope>
    <source>
        <strain evidence="5">CCUG 60523</strain>
    </source>
</reference>
<dbReference type="SUPFAM" id="SSF81324">
    <property type="entry name" value="Voltage-gated potassium channels"/>
    <property type="match status" value="1"/>
</dbReference>
<keyword evidence="1" id="KW-0472">Membrane</keyword>
<gene>
    <name evidence="4" type="ORF">ACFOSV_06215</name>
</gene>
<feature type="chain" id="PRO_5047185018" evidence="2">
    <location>
        <begin position="18"/>
        <end position="611"/>
    </location>
</feature>
<organism evidence="4 5">
    <name type="scientific">Algoriphagus namhaensis</name>
    <dbReference type="NCBI Taxonomy" id="915353"/>
    <lineage>
        <taxon>Bacteria</taxon>
        <taxon>Pseudomonadati</taxon>
        <taxon>Bacteroidota</taxon>
        <taxon>Cytophagia</taxon>
        <taxon>Cytophagales</taxon>
        <taxon>Cyclobacteriaceae</taxon>
        <taxon>Algoriphagus</taxon>
    </lineage>
</organism>
<keyword evidence="1" id="KW-0812">Transmembrane</keyword>
<keyword evidence="5" id="KW-1185">Reference proteome</keyword>
<dbReference type="EMBL" id="JBHRZS010000006">
    <property type="protein sequence ID" value="MFC3879760.1"/>
    <property type="molecule type" value="Genomic_DNA"/>
</dbReference>
<dbReference type="Pfam" id="PF07885">
    <property type="entry name" value="Ion_trans_2"/>
    <property type="match status" value="1"/>
</dbReference>
<dbReference type="Proteomes" id="UP001595805">
    <property type="component" value="Unassembled WGS sequence"/>
</dbReference>
<evidence type="ECO:0000313" key="5">
    <source>
        <dbReference type="Proteomes" id="UP001595805"/>
    </source>
</evidence>
<proteinExistence type="predicted"/>
<feature type="transmembrane region" description="Helical" evidence="1">
    <location>
        <begin position="415"/>
        <end position="433"/>
    </location>
</feature>
<keyword evidence="2" id="KW-0732">Signal</keyword>